<evidence type="ECO:0000313" key="2">
    <source>
        <dbReference type="EMBL" id="CAG8782505.1"/>
    </source>
</evidence>
<gene>
    <name evidence="2" type="ORF">GMARGA_LOCUS19932</name>
</gene>
<proteinExistence type="predicted"/>
<comment type="caution">
    <text evidence="2">The sequence shown here is derived from an EMBL/GenBank/DDBJ whole genome shotgun (WGS) entry which is preliminary data.</text>
</comment>
<evidence type="ECO:0000313" key="3">
    <source>
        <dbReference type="Proteomes" id="UP000789901"/>
    </source>
</evidence>
<dbReference type="EMBL" id="CAJVQB010017050">
    <property type="protein sequence ID" value="CAG8782505.1"/>
    <property type="molecule type" value="Genomic_DNA"/>
</dbReference>
<keyword evidence="3" id="KW-1185">Reference proteome</keyword>
<protein>
    <submittedName>
        <fullName evidence="2">29572_t:CDS:1</fullName>
    </submittedName>
</protein>
<feature type="region of interest" description="Disordered" evidence="1">
    <location>
        <begin position="245"/>
        <end position="271"/>
    </location>
</feature>
<feature type="compositionally biased region" description="Polar residues" evidence="1">
    <location>
        <begin position="72"/>
        <end position="83"/>
    </location>
</feature>
<feature type="compositionally biased region" description="Polar residues" evidence="1">
    <location>
        <begin position="7"/>
        <end position="21"/>
    </location>
</feature>
<feature type="region of interest" description="Disordered" evidence="1">
    <location>
        <begin position="1"/>
        <end position="114"/>
    </location>
</feature>
<reference evidence="2 3" key="1">
    <citation type="submission" date="2021-06" db="EMBL/GenBank/DDBJ databases">
        <authorList>
            <person name="Kallberg Y."/>
            <person name="Tangrot J."/>
            <person name="Rosling A."/>
        </authorList>
    </citation>
    <scope>NUCLEOTIDE SEQUENCE [LARGE SCALE GENOMIC DNA]</scope>
    <source>
        <strain evidence="2 3">120-4 pot B 10/14</strain>
    </source>
</reference>
<accession>A0ABN7VL83</accession>
<sequence>MEKLQDLSPQSENLSLLQEDTQAAEEGETGSNSTVSTSTDWMELMEREKVEENLYSSKSDASLLNSSEEENLQASLPESSSNFDGKRSDDPSSADLHMGVRLNSSEGNSNPYQKKKTWSSLFTKLTKGKATYSSFSPRKIGADFIGAKPHFVRGACSYIEIIFADSKHMEKYAKEGIVIFQQTLYGFISTRSNKEILTVKLRRVPIAARDKILEEIKEAFGNIAARELKQQYKEYKEIKTNHAMVSNPTSVTQQSQEDEQEALQETAGSDLNNLEMTVIDQDMEMTTEELVTVQLEENKDEEVVDINVRPVRFENSLREITSVEEIQPCSVDVSVLEGNSSQFPSKVNHKKDSFIQKVRNGGTMSTRLDYVFLDDEHMQLCKKVDTLFGNSDHALVCCTLRWAGDTPGPSLLKLNSRSFKNPKTIQEILQELKENSDDTDWNFSKIKIQSIVQAFKPLPVLEKRIKK</sequence>
<organism evidence="2 3">
    <name type="scientific">Gigaspora margarita</name>
    <dbReference type="NCBI Taxonomy" id="4874"/>
    <lineage>
        <taxon>Eukaryota</taxon>
        <taxon>Fungi</taxon>
        <taxon>Fungi incertae sedis</taxon>
        <taxon>Mucoromycota</taxon>
        <taxon>Glomeromycotina</taxon>
        <taxon>Glomeromycetes</taxon>
        <taxon>Diversisporales</taxon>
        <taxon>Gigasporaceae</taxon>
        <taxon>Gigaspora</taxon>
    </lineage>
</organism>
<feature type="compositionally biased region" description="Polar residues" evidence="1">
    <location>
        <begin position="102"/>
        <end position="114"/>
    </location>
</feature>
<name>A0ABN7VL83_GIGMA</name>
<feature type="compositionally biased region" description="Low complexity" evidence="1">
    <location>
        <begin position="56"/>
        <end position="66"/>
    </location>
</feature>
<dbReference type="Proteomes" id="UP000789901">
    <property type="component" value="Unassembled WGS sequence"/>
</dbReference>
<evidence type="ECO:0000256" key="1">
    <source>
        <dbReference type="SAM" id="MobiDB-lite"/>
    </source>
</evidence>
<feature type="compositionally biased region" description="Polar residues" evidence="1">
    <location>
        <begin position="245"/>
        <end position="255"/>
    </location>
</feature>
<feature type="compositionally biased region" description="Polar residues" evidence="1">
    <location>
        <begin position="29"/>
        <end position="40"/>
    </location>
</feature>